<keyword evidence="3" id="KW-1185">Reference proteome</keyword>
<dbReference type="EMBL" id="SOCE01000001">
    <property type="protein sequence ID" value="TDU86931.1"/>
    <property type="molecule type" value="Genomic_DNA"/>
</dbReference>
<name>A0A4R7T509_9ACTN</name>
<evidence type="ECO:0000313" key="3">
    <source>
        <dbReference type="Proteomes" id="UP000295151"/>
    </source>
</evidence>
<protein>
    <recommendedName>
        <fullName evidence="4">Galactose oxidase-like protein</fullName>
    </recommendedName>
</protein>
<dbReference type="AlphaFoldDB" id="A0A4R7T509"/>
<dbReference type="Proteomes" id="UP000295151">
    <property type="component" value="Unassembled WGS sequence"/>
</dbReference>
<evidence type="ECO:0000256" key="1">
    <source>
        <dbReference type="SAM" id="SignalP"/>
    </source>
</evidence>
<keyword evidence="1" id="KW-0732">Signal</keyword>
<dbReference type="RefSeq" id="WP_133976790.1">
    <property type="nucleotide sequence ID" value="NZ_SOCE01000001.1"/>
</dbReference>
<organism evidence="2 3">
    <name type="scientific">Kribbella voronezhensis</name>
    <dbReference type="NCBI Taxonomy" id="2512212"/>
    <lineage>
        <taxon>Bacteria</taxon>
        <taxon>Bacillati</taxon>
        <taxon>Actinomycetota</taxon>
        <taxon>Actinomycetes</taxon>
        <taxon>Propionibacteriales</taxon>
        <taxon>Kribbellaceae</taxon>
        <taxon>Kribbella</taxon>
    </lineage>
</organism>
<sequence length="402" mass="41358">MSYRGNAGWRKSVLAASAAVITTALLMAPSAADAATGDVWSVVNSPNVTTGTLSTNSLLSVAAVSDTDVWAVGLESKTGFNLSGAFPLIEHWNGTAWSVSLTGTQNAVLTSVSADAANDAWAVGNVVSSQSLLAEHWNGSAWRSVTMPMPTGAISARVEGVTALSAGNAWAVGKFSTNDLTLPLIEHWDGVRWSVVPNVPRQVSDSNVLHAITAVSADDIWAVGEFDQGGVSPHSPLLMHWNGTAWSLSQPAVLNQGESNGFPVAVTAVSGNDVWAVGGVGVTSPDGTSSSQQPFAIHWDGTRWAEVATPAPATPSAAFAFTGVTALSPNDVWGVGNNAGRAFVEHWDGSSWSTSGTPALGARGNTLEGITRSGTTSMWAVGDNNPTSGLITQTLTLHATNG</sequence>
<evidence type="ECO:0000313" key="2">
    <source>
        <dbReference type="EMBL" id="TDU86931.1"/>
    </source>
</evidence>
<feature type="signal peptide" evidence="1">
    <location>
        <begin position="1"/>
        <end position="34"/>
    </location>
</feature>
<accession>A0A4R7T509</accession>
<gene>
    <name evidence="2" type="ORF">EV138_0448</name>
</gene>
<comment type="caution">
    <text evidence="2">The sequence shown here is derived from an EMBL/GenBank/DDBJ whole genome shotgun (WGS) entry which is preliminary data.</text>
</comment>
<reference evidence="2 3" key="1">
    <citation type="submission" date="2019-03" db="EMBL/GenBank/DDBJ databases">
        <title>Genomic Encyclopedia of Type Strains, Phase III (KMG-III): the genomes of soil and plant-associated and newly described type strains.</title>
        <authorList>
            <person name="Whitman W."/>
        </authorList>
    </citation>
    <scope>NUCLEOTIDE SEQUENCE [LARGE SCALE GENOMIC DNA]</scope>
    <source>
        <strain evidence="2 3">VKM Ac-2575</strain>
    </source>
</reference>
<dbReference type="OrthoDB" id="3454650at2"/>
<feature type="chain" id="PRO_5020541098" description="Galactose oxidase-like protein" evidence="1">
    <location>
        <begin position="35"/>
        <end position="402"/>
    </location>
</feature>
<proteinExistence type="predicted"/>
<evidence type="ECO:0008006" key="4">
    <source>
        <dbReference type="Google" id="ProtNLM"/>
    </source>
</evidence>